<reference evidence="2" key="1">
    <citation type="journal article" date="2019" name="bioRxiv">
        <title>The Genome of the Zebra Mussel, Dreissena polymorpha: A Resource for Invasive Species Research.</title>
        <authorList>
            <person name="McCartney M.A."/>
            <person name="Auch B."/>
            <person name="Kono T."/>
            <person name="Mallez S."/>
            <person name="Zhang Y."/>
            <person name="Obille A."/>
            <person name="Becker A."/>
            <person name="Abrahante J.E."/>
            <person name="Garbe J."/>
            <person name="Badalamenti J.P."/>
            <person name="Herman A."/>
            <person name="Mangelson H."/>
            <person name="Liachko I."/>
            <person name="Sullivan S."/>
            <person name="Sone E.D."/>
            <person name="Koren S."/>
            <person name="Silverstein K.A.T."/>
            <person name="Beckman K.B."/>
            <person name="Gohl D.M."/>
        </authorList>
    </citation>
    <scope>NUCLEOTIDE SEQUENCE</scope>
    <source>
        <strain evidence="2">Duluth1</strain>
        <tissue evidence="2">Whole animal</tissue>
    </source>
</reference>
<organism evidence="2 3">
    <name type="scientific">Dreissena polymorpha</name>
    <name type="common">Zebra mussel</name>
    <name type="synonym">Mytilus polymorpha</name>
    <dbReference type="NCBI Taxonomy" id="45954"/>
    <lineage>
        <taxon>Eukaryota</taxon>
        <taxon>Metazoa</taxon>
        <taxon>Spiralia</taxon>
        <taxon>Lophotrochozoa</taxon>
        <taxon>Mollusca</taxon>
        <taxon>Bivalvia</taxon>
        <taxon>Autobranchia</taxon>
        <taxon>Heteroconchia</taxon>
        <taxon>Euheterodonta</taxon>
        <taxon>Imparidentia</taxon>
        <taxon>Neoheterodontei</taxon>
        <taxon>Myida</taxon>
        <taxon>Dreissenoidea</taxon>
        <taxon>Dreissenidae</taxon>
        <taxon>Dreissena</taxon>
    </lineage>
</organism>
<reference evidence="2" key="2">
    <citation type="submission" date="2020-11" db="EMBL/GenBank/DDBJ databases">
        <authorList>
            <person name="McCartney M.A."/>
            <person name="Auch B."/>
            <person name="Kono T."/>
            <person name="Mallez S."/>
            <person name="Becker A."/>
            <person name="Gohl D.M."/>
            <person name="Silverstein K.A.T."/>
            <person name="Koren S."/>
            <person name="Bechman K.B."/>
            <person name="Herman A."/>
            <person name="Abrahante J.E."/>
            <person name="Garbe J."/>
        </authorList>
    </citation>
    <scope>NUCLEOTIDE SEQUENCE</scope>
    <source>
        <strain evidence="2">Duluth1</strain>
        <tissue evidence="2">Whole animal</tissue>
    </source>
</reference>
<sequence>MAKKIRRQSAPAVGVGQRRRPSTDCHKLTPVSGETIDTDEIKVSENNEHDSESTDDEDVFEISLELVQPSKHKSIEILRPILTDWPGWIVSFPQKSKQSQCQYQEKQKCQKTYCTLLSVITGQ</sequence>
<evidence type="ECO:0000256" key="1">
    <source>
        <dbReference type="SAM" id="MobiDB-lite"/>
    </source>
</evidence>
<keyword evidence="3" id="KW-1185">Reference proteome</keyword>
<name>A0A9D3YR62_DREPO</name>
<proteinExistence type="predicted"/>
<dbReference type="AlphaFoldDB" id="A0A9D3YR62"/>
<dbReference type="Proteomes" id="UP000828390">
    <property type="component" value="Unassembled WGS sequence"/>
</dbReference>
<gene>
    <name evidence="2" type="ORF">DPMN_080320</name>
</gene>
<protein>
    <submittedName>
        <fullName evidence="2">Uncharacterized protein</fullName>
    </submittedName>
</protein>
<feature type="compositionally biased region" description="Basic and acidic residues" evidence="1">
    <location>
        <begin position="39"/>
        <end position="52"/>
    </location>
</feature>
<dbReference type="EMBL" id="JAIWYP010000015">
    <property type="protein sequence ID" value="KAH3705252.1"/>
    <property type="molecule type" value="Genomic_DNA"/>
</dbReference>
<comment type="caution">
    <text evidence="2">The sequence shown here is derived from an EMBL/GenBank/DDBJ whole genome shotgun (WGS) entry which is preliminary data.</text>
</comment>
<evidence type="ECO:0000313" key="2">
    <source>
        <dbReference type="EMBL" id="KAH3705252.1"/>
    </source>
</evidence>
<evidence type="ECO:0000313" key="3">
    <source>
        <dbReference type="Proteomes" id="UP000828390"/>
    </source>
</evidence>
<feature type="region of interest" description="Disordered" evidence="1">
    <location>
        <begin position="1"/>
        <end position="57"/>
    </location>
</feature>
<accession>A0A9D3YR62</accession>